<feature type="region of interest" description="Disordered" evidence="1">
    <location>
        <begin position="65"/>
        <end position="100"/>
    </location>
</feature>
<organism evidence="2 3">
    <name type="scientific">Rubus argutus</name>
    <name type="common">Southern blackberry</name>
    <dbReference type="NCBI Taxonomy" id="59490"/>
    <lineage>
        <taxon>Eukaryota</taxon>
        <taxon>Viridiplantae</taxon>
        <taxon>Streptophyta</taxon>
        <taxon>Embryophyta</taxon>
        <taxon>Tracheophyta</taxon>
        <taxon>Spermatophyta</taxon>
        <taxon>Magnoliopsida</taxon>
        <taxon>eudicotyledons</taxon>
        <taxon>Gunneridae</taxon>
        <taxon>Pentapetalae</taxon>
        <taxon>rosids</taxon>
        <taxon>fabids</taxon>
        <taxon>Rosales</taxon>
        <taxon>Rosaceae</taxon>
        <taxon>Rosoideae</taxon>
        <taxon>Rosoideae incertae sedis</taxon>
        <taxon>Rubus</taxon>
    </lineage>
</organism>
<reference evidence="2 3" key="1">
    <citation type="journal article" date="2023" name="G3 (Bethesda)">
        <title>A chromosome-length genome assembly and annotation of blackberry (Rubus argutus, cv. 'Hillquist').</title>
        <authorList>
            <person name="Bruna T."/>
            <person name="Aryal R."/>
            <person name="Dudchenko O."/>
            <person name="Sargent D.J."/>
            <person name="Mead D."/>
            <person name="Buti M."/>
            <person name="Cavallini A."/>
            <person name="Hytonen T."/>
            <person name="Andres J."/>
            <person name="Pham M."/>
            <person name="Weisz D."/>
            <person name="Mascagni F."/>
            <person name="Usai G."/>
            <person name="Natali L."/>
            <person name="Bassil N."/>
            <person name="Fernandez G.E."/>
            <person name="Lomsadze A."/>
            <person name="Armour M."/>
            <person name="Olukolu B."/>
            <person name="Poorten T."/>
            <person name="Britton C."/>
            <person name="Davik J."/>
            <person name="Ashrafi H."/>
            <person name="Aiden E.L."/>
            <person name="Borodovsky M."/>
            <person name="Worthington M."/>
        </authorList>
    </citation>
    <scope>NUCLEOTIDE SEQUENCE [LARGE SCALE GENOMIC DNA]</scope>
    <source>
        <strain evidence="2">PI 553951</strain>
    </source>
</reference>
<proteinExistence type="predicted"/>
<dbReference type="EMBL" id="JBEDUW010000002">
    <property type="protein sequence ID" value="KAK9943425.1"/>
    <property type="molecule type" value="Genomic_DNA"/>
</dbReference>
<feature type="compositionally biased region" description="Polar residues" evidence="1">
    <location>
        <begin position="87"/>
        <end position="100"/>
    </location>
</feature>
<name>A0AAW1Y5V6_RUBAR</name>
<evidence type="ECO:0000256" key="1">
    <source>
        <dbReference type="SAM" id="MobiDB-lite"/>
    </source>
</evidence>
<protein>
    <submittedName>
        <fullName evidence="2">Uncharacterized protein</fullName>
    </submittedName>
</protein>
<dbReference type="Proteomes" id="UP001457282">
    <property type="component" value="Unassembled WGS sequence"/>
</dbReference>
<comment type="caution">
    <text evidence="2">The sequence shown here is derived from an EMBL/GenBank/DDBJ whole genome shotgun (WGS) entry which is preliminary data.</text>
</comment>
<accession>A0AAW1Y5V6</accession>
<evidence type="ECO:0000313" key="3">
    <source>
        <dbReference type="Proteomes" id="UP001457282"/>
    </source>
</evidence>
<sequence length="100" mass="11686">MPPIRKYDFGYAKRLKKRKVEQLVERQRGALDRFVVKQPQCLVNVQQNDVEELNDSELNIVEDNVEEEPMEKHVEEPVESNVDELGQNDNNNNDGISMYP</sequence>
<evidence type="ECO:0000313" key="2">
    <source>
        <dbReference type="EMBL" id="KAK9943425.1"/>
    </source>
</evidence>
<dbReference type="AlphaFoldDB" id="A0AAW1Y5V6"/>
<keyword evidence="3" id="KW-1185">Reference proteome</keyword>
<gene>
    <name evidence="2" type="ORF">M0R45_009032</name>
</gene>